<evidence type="ECO:0000256" key="6">
    <source>
        <dbReference type="SAM" id="Phobius"/>
    </source>
</evidence>
<sequence length="220" mass="23644">MMSGYLPGRSPLHRLPAGVKLAALALASIALLPAKSLPLLVFGLALVLLAYAALGRRALARLTLLRPLAPVLAFMLLLQAWAGGWTPAGLMDGIAVTVRVLLMVLLADLVTLSTALEDMMAVLERLLAPLRRFGVSPRKLALAVALVIRFVPVLLAAWRGREEAWRARSTRRPSFSLLPGFLAHTLRLADQVAEALDARGFGRHEASAPPPPKVGDEHSR</sequence>
<dbReference type="EMBL" id="BMCT01000001">
    <property type="protein sequence ID" value="GGF52101.1"/>
    <property type="molecule type" value="Genomic_DNA"/>
</dbReference>
<organism evidence="7 8">
    <name type="scientific">Azorhizobium oxalatiphilum</name>
    <dbReference type="NCBI Taxonomy" id="980631"/>
    <lineage>
        <taxon>Bacteria</taxon>
        <taxon>Pseudomonadati</taxon>
        <taxon>Pseudomonadota</taxon>
        <taxon>Alphaproteobacteria</taxon>
        <taxon>Hyphomicrobiales</taxon>
        <taxon>Xanthobacteraceae</taxon>
        <taxon>Azorhizobium</taxon>
    </lineage>
</organism>
<dbReference type="AlphaFoldDB" id="A0A917BQD0"/>
<dbReference type="Proteomes" id="UP000606044">
    <property type="component" value="Unassembled WGS sequence"/>
</dbReference>
<dbReference type="PANTHER" id="PTHR33514:SF13">
    <property type="entry name" value="PROTEIN ABCI12, CHLOROPLASTIC"/>
    <property type="match status" value="1"/>
</dbReference>
<keyword evidence="5 6" id="KW-0472">Membrane</keyword>
<evidence type="ECO:0000313" key="8">
    <source>
        <dbReference type="Proteomes" id="UP000606044"/>
    </source>
</evidence>
<protein>
    <submittedName>
        <fullName evidence="7">ABC transporter permease</fullName>
    </submittedName>
</protein>
<evidence type="ECO:0000256" key="5">
    <source>
        <dbReference type="ARBA" id="ARBA00023136"/>
    </source>
</evidence>
<evidence type="ECO:0000256" key="2">
    <source>
        <dbReference type="ARBA" id="ARBA00008564"/>
    </source>
</evidence>
<comment type="subcellular location">
    <subcellularLocation>
        <location evidence="1">Membrane</location>
        <topology evidence="1">Multi-pass membrane protein</topology>
    </subcellularLocation>
</comment>
<keyword evidence="8" id="KW-1185">Reference proteome</keyword>
<proteinExistence type="inferred from homology"/>
<reference evidence="7" key="2">
    <citation type="submission" date="2020-09" db="EMBL/GenBank/DDBJ databases">
        <authorList>
            <person name="Sun Q."/>
            <person name="Sedlacek I."/>
        </authorList>
    </citation>
    <scope>NUCLEOTIDE SEQUENCE</scope>
    <source>
        <strain evidence="7">CCM 7897</strain>
    </source>
</reference>
<dbReference type="RefSeq" id="WP_188575846.1">
    <property type="nucleotide sequence ID" value="NZ_BMCT01000001.1"/>
</dbReference>
<dbReference type="CDD" id="cd16914">
    <property type="entry name" value="EcfT"/>
    <property type="match status" value="1"/>
</dbReference>
<comment type="caution">
    <text evidence="7">The sequence shown here is derived from an EMBL/GenBank/DDBJ whole genome shotgun (WGS) entry which is preliminary data.</text>
</comment>
<evidence type="ECO:0000313" key="7">
    <source>
        <dbReference type="EMBL" id="GGF52101.1"/>
    </source>
</evidence>
<name>A0A917BQD0_9HYPH</name>
<dbReference type="InterPro" id="IPR003339">
    <property type="entry name" value="ABC/ECF_trnsptr_transmembrane"/>
</dbReference>
<gene>
    <name evidence="7" type="ORF">GCM10007301_09460</name>
</gene>
<dbReference type="GO" id="GO:0005886">
    <property type="term" value="C:plasma membrane"/>
    <property type="evidence" value="ECO:0007669"/>
    <property type="project" value="UniProtKB-ARBA"/>
</dbReference>
<keyword evidence="4 6" id="KW-1133">Transmembrane helix</keyword>
<evidence type="ECO:0000256" key="3">
    <source>
        <dbReference type="ARBA" id="ARBA00022692"/>
    </source>
</evidence>
<feature type="transmembrane region" description="Helical" evidence="6">
    <location>
        <begin position="37"/>
        <end position="54"/>
    </location>
</feature>
<dbReference type="PANTHER" id="PTHR33514">
    <property type="entry name" value="PROTEIN ABCI12, CHLOROPLASTIC"/>
    <property type="match status" value="1"/>
</dbReference>
<evidence type="ECO:0000256" key="4">
    <source>
        <dbReference type="ARBA" id="ARBA00022989"/>
    </source>
</evidence>
<feature type="transmembrane region" description="Helical" evidence="6">
    <location>
        <begin position="140"/>
        <end position="158"/>
    </location>
</feature>
<keyword evidence="3 6" id="KW-0812">Transmembrane</keyword>
<accession>A0A917BQD0</accession>
<evidence type="ECO:0000256" key="1">
    <source>
        <dbReference type="ARBA" id="ARBA00004141"/>
    </source>
</evidence>
<feature type="transmembrane region" description="Helical" evidence="6">
    <location>
        <begin position="63"/>
        <end position="82"/>
    </location>
</feature>
<dbReference type="Pfam" id="PF02361">
    <property type="entry name" value="CbiQ"/>
    <property type="match status" value="1"/>
</dbReference>
<comment type="similarity">
    <text evidence="2">Belongs to the CbiQ family.</text>
</comment>
<reference evidence="7" key="1">
    <citation type="journal article" date="2014" name="Int. J. Syst. Evol. Microbiol.">
        <title>Complete genome sequence of Corynebacterium casei LMG S-19264T (=DSM 44701T), isolated from a smear-ripened cheese.</title>
        <authorList>
            <consortium name="US DOE Joint Genome Institute (JGI-PGF)"/>
            <person name="Walter F."/>
            <person name="Albersmeier A."/>
            <person name="Kalinowski J."/>
            <person name="Ruckert C."/>
        </authorList>
    </citation>
    <scope>NUCLEOTIDE SEQUENCE</scope>
    <source>
        <strain evidence="7">CCM 7897</strain>
    </source>
</reference>
<feature type="transmembrane region" description="Helical" evidence="6">
    <location>
        <begin position="94"/>
        <end position="116"/>
    </location>
</feature>